<gene>
    <name evidence="2" type="ORF">RUM43_007455</name>
</gene>
<dbReference type="GO" id="GO:0019902">
    <property type="term" value="F:phosphatase binding"/>
    <property type="evidence" value="ECO:0007669"/>
    <property type="project" value="InterPro"/>
</dbReference>
<name>A0AAN8P8K2_POLSC</name>
<dbReference type="Pfam" id="PF14895">
    <property type="entry name" value="PPPI_inhib"/>
    <property type="match status" value="1"/>
</dbReference>
<organism evidence="2 3">
    <name type="scientific">Polyplax serrata</name>
    <name type="common">Common mouse louse</name>
    <dbReference type="NCBI Taxonomy" id="468196"/>
    <lineage>
        <taxon>Eukaryota</taxon>
        <taxon>Metazoa</taxon>
        <taxon>Ecdysozoa</taxon>
        <taxon>Arthropoda</taxon>
        <taxon>Hexapoda</taxon>
        <taxon>Insecta</taxon>
        <taxon>Pterygota</taxon>
        <taxon>Neoptera</taxon>
        <taxon>Paraneoptera</taxon>
        <taxon>Psocodea</taxon>
        <taxon>Troctomorpha</taxon>
        <taxon>Phthiraptera</taxon>
        <taxon>Anoplura</taxon>
        <taxon>Polyplacidae</taxon>
        <taxon>Polyplax</taxon>
    </lineage>
</organism>
<dbReference type="InterPro" id="IPR026142">
    <property type="entry name" value="Pro_pase_1_reg_su_36"/>
</dbReference>
<accession>A0AAN8P8K2</accession>
<dbReference type="PANTHER" id="PTHR21055">
    <property type="entry name" value="PROTEIN PHOSPHATASE 1 REGULATORY SUBUNIT 36"/>
    <property type="match status" value="1"/>
</dbReference>
<reference evidence="2 3" key="1">
    <citation type="submission" date="2023-10" db="EMBL/GenBank/DDBJ databases">
        <title>Genomes of two closely related lineages of the louse Polyplax serrata with different host specificities.</title>
        <authorList>
            <person name="Martinu J."/>
            <person name="Tarabai H."/>
            <person name="Stefka J."/>
            <person name="Hypsa V."/>
        </authorList>
    </citation>
    <scope>NUCLEOTIDE SEQUENCE [LARGE SCALE GENOMIC DNA]</scope>
    <source>
        <strain evidence="2">HR10_N</strain>
    </source>
</reference>
<comment type="caution">
    <text evidence="2">The sequence shown here is derived from an EMBL/GenBank/DDBJ whole genome shotgun (WGS) entry which is preliminary data.</text>
</comment>
<dbReference type="PANTHER" id="PTHR21055:SF3">
    <property type="entry name" value="PROTEIN PHOSPHATASE 1 REGULATORY SUBUNIT 36"/>
    <property type="match status" value="1"/>
</dbReference>
<evidence type="ECO:0000313" key="2">
    <source>
        <dbReference type="EMBL" id="KAK6639185.1"/>
    </source>
</evidence>
<feature type="compositionally biased region" description="Acidic residues" evidence="1">
    <location>
        <begin position="371"/>
        <end position="395"/>
    </location>
</feature>
<sequence>MTACNGITYATMKVDLKFKATVSDLELMDFRHFLKKRNRGRQDNVVTIQDCKIVAIFLCIQQLPTPFHKIFNLATINKLLRACIVYIQFYLQTYETIVKSQNYLSCNSNAPGKPSPYQAMKEDLDDLRVVIGRFYAAVIFSNSYGKKLSVTDQIIMFECSLKVTTMVVWIALERRYLTIIKMELERIFRSSYYNNIEKTVLVGSNLTIKPENQTVLDGKISDIDKKKTKAPNKLNCNSPIIHNFIRMDEPKLVMIDRSHFESLRDDRLKFLIKYIFVPETEIQNEGVTIGILGLQRRLFDPLLYPCSKRILKLLITSSPMDVSLDRKQLRENAIKIAHRESEPQPPHLFDELPKIPRRNHFTEVAQVKEEIQEETIDEKDEVVEEEEKIEEVEFSEDSREDNASDDG</sequence>
<dbReference type="EMBL" id="JAWJWE010000003">
    <property type="protein sequence ID" value="KAK6639185.1"/>
    <property type="molecule type" value="Genomic_DNA"/>
</dbReference>
<dbReference type="Proteomes" id="UP001372834">
    <property type="component" value="Unassembled WGS sequence"/>
</dbReference>
<feature type="compositionally biased region" description="Basic and acidic residues" evidence="1">
    <location>
        <begin position="396"/>
        <end position="407"/>
    </location>
</feature>
<evidence type="ECO:0000256" key="1">
    <source>
        <dbReference type="SAM" id="MobiDB-lite"/>
    </source>
</evidence>
<evidence type="ECO:0000313" key="3">
    <source>
        <dbReference type="Proteomes" id="UP001372834"/>
    </source>
</evidence>
<dbReference type="AlphaFoldDB" id="A0AAN8P8K2"/>
<proteinExistence type="predicted"/>
<feature type="region of interest" description="Disordered" evidence="1">
    <location>
        <begin position="370"/>
        <end position="407"/>
    </location>
</feature>
<protein>
    <submittedName>
        <fullName evidence="2">Uncharacterized protein</fullName>
    </submittedName>
</protein>